<gene>
    <name evidence="2" type="ORF">soil367_07200</name>
</gene>
<sequence>MCMTRILILKTGTTFPEIARNLGDFDILFKRAMQIDGVSFVVSDVSNGEPLPDFADGDGVVVTGSPAMVTDRADWSEATAAWLAEWVSWGRPALGVCYGHQLLAHALGGKVGGHADGREMGTLDVTLTDRAADDPLFGGLPASFPAHLTHRQSVIALPDGATLLARSESEPHQAFRVGTTAWGLQFHPEFSEQVMAAYIDRQRMDLLAEGRNPDMMREQLKPTRDATSLLQRFVQGVKYGFPLVSSEQMLKG</sequence>
<dbReference type="InterPro" id="IPR029062">
    <property type="entry name" value="Class_I_gatase-like"/>
</dbReference>
<dbReference type="PANTHER" id="PTHR42695">
    <property type="entry name" value="GLUTAMINE AMIDOTRANSFERASE YLR126C-RELATED"/>
    <property type="match status" value="1"/>
</dbReference>
<name>A0A4V1D8M6_9ALTE</name>
<dbReference type="GO" id="GO:0005829">
    <property type="term" value="C:cytosol"/>
    <property type="evidence" value="ECO:0007669"/>
    <property type="project" value="TreeGrafter"/>
</dbReference>
<dbReference type="Gene3D" id="3.40.50.880">
    <property type="match status" value="1"/>
</dbReference>
<dbReference type="OrthoDB" id="9813383at2"/>
<dbReference type="InterPro" id="IPR017926">
    <property type="entry name" value="GATASE"/>
</dbReference>
<dbReference type="KEGG" id="hmi:soil367_07200"/>
<reference evidence="2 3" key="1">
    <citation type="submission" date="2018-07" db="EMBL/GenBank/DDBJ databases">
        <title>Marsedoiliclastica nanhaica gen. nov. sp. nov., a novel marine hydrocarbonoclastic bacterium isolated from an in-situ enriched hydrocarbon-degrading consortium in deep-sea sediment.</title>
        <authorList>
            <person name="Dong C."/>
            <person name="Ma T."/>
            <person name="Liu R."/>
            <person name="Shao Z."/>
        </authorList>
    </citation>
    <scope>NUCLEOTIDE SEQUENCE [LARGE SCALE GENOMIC DNA]</scope>
    <source>
        <strain evidence="3">soil36-7</strain>
    </source>
</reference>
<evidence type="ECO:0000313" key="2">
    <source>
        <dbReference type="EMBL" id="QCF25720.1"/>
    </source>
</evidence>
<keyword evidence="2" id="KW-0315">Glutamine amidotransferase</keyword>
<dbReference type="PANTHER" id="PTHR42695:SF5">
    <property type="entry name" value="GLUTAMINE AMIDOTRANSFERASE YLR126C-RELATED"/>
    <property type="match status" value="1"/>
</dbReference>
<dbReference type="CDD" id="cd01741">
    <property type="entry name" value="GATase1_1"/>
    <property type="match status" value="1"/>
</dbReference>
<dbReference type="InterPro" id="IPR044992">
    <property type="entry name" value="ChyE-like"/>
</dbReference>
<dbReference type="EMBL" id="CP031093">
    <property type="protein sequence ID" value="QCF25720.1"/>
    <property type="molecule type" value="Genomic_DNA"/>
</dbReference>
<proteinExistence type="predicted"/>
<dbReference type="Proteomes" id="UP000298049">
    <property type="component" value="Chromosome"/>
</dbReference>
<evidence type="ECO:0000259" key="1">
    <source>
        <dbReference type="Pfam" id="PF00117"/>
    </source>
</evidence>
<protein>
    <submittedName>
        <fullName evidence="2">Glutamine amidotransferase</fullName>
    </submittedName>
</protein>
<dbReference type="Pfam" id="PF00117">
    <property type="entry name" value="GATase"/>
    <property type="match status" value="1"/>
</dbReference>
<keyword evidence="2" id="KW-0808">Transferase</keyword>
<evidence type="ECO:0000313" key="3">
    <source>
        <dbReference type="Proteomes" id="UP000298049"/>
    </source>
</evidence>
<dbReference type="GO" id="GO:0016740">
    <property type="term" value="F:transferase activity"/>
    <property type="evidence" value="ECO:0007669"/>
    <property type="project" value="UniProtKB-KW"/>
</dbReference>
<organism evidence="2 3">
    <name type="scientific">Hydrocarboniclastica marina</name>
    <dbReference type="NCBI Taxonomy" id="2259620"/>
    <lineage>
        <taxon>Bacteria</taxon>
        <taxon>Pseudomonadati</taxon>
        <taxon>Pseudomonadota</taxon>
        <taxon>Gammaproteobacteria</taxon>
        <taxon>Alteromonadales</taxon>
        <taxon>Alteromonadaceae</taxon>
        <taxon>Hydrocarboniclastica</taxon>
    </lineage>
</organism>
<dbReference type="PROSITE" id="PS51273">
    <property type="entry name" value="GATASE_TYPE_1"/>
    <property type="match status" value="1"/>
</dbReference>
<dbReference type="NCBIfam" id="NF006562">
    <property type="entry name" value="PRK09065.1"/>
    <property type="match status" value="1"/>
</dbReference>
<dbReference type="AlphaFoldDB" id="A0A4V1D8M6"/>
<dbReference type="SUPFAM" id="SSF52317">
    <property type="entry name" value="Class I glutamine amidotransferase-like"/>
    <property type="match status" value="1"/>
</dbReference>
<feature type="domain" description="Glutamine amidotransferase" evidence="1">
    <location>
        <begin position="54"/>
        <end position="195"/>
    </location>
</feature>
<accession>A0A4V1D8M6</accession>
<keyword evidence="3" id="KW-1185">Reference proteome</keyword>